<sequence>MSVAQSHVDQNVDYCHSNTQANLDYATYADTGLAALCAIAGHYRIAAQSTQLARELALQGPASIRDLHRAAKSIGLKSRSVHVNEATRLLQLPVPAIIGLGDSRFAIFGGVTKEGFCRLIDPVSFVSEETGIDGLLEPTAGAFILVQRRFAGAGVSPQSFGFQWFLPSLFRYRRAFGHVLLASLFVQLFALVTPLFFQVVVDKVLAHRSYSTLIVLVFGLAAIGLFDVVLQYLRTYALSHTTNRIDVELGQRLFRHMMRLPLSYFETRAAGQTVARIRELETIRHFLTGPGLFAGLDLVFTVVFIFVLFLYSSTLAWIVVASIPFYLTIGVLIRPFLKQRIDEQFDRGAYSQQLLVETVVGIQTLKASAVEPVVAAQWEERLAAYVRSSFAATMLAAKGQNAIQYVSKVTSAALLLFGAQAVINGELTVGGLVAFNMIASQVSQPILRLSQLWQDFQQVQVSVSRLADILNTPPEPRPQPAVNLPPPRGALEFKGVNFRYRPDAANVLSDINIAIHPGDVIGIVGPSGSGKSTLTKLIQRFYLPDTGQVFLDGQDIAQMDPAWLRSHIGVVLQENMLFNRTVHDNIAFSNPAMSREAVIRMACMSGADEFITRLPNGYDTMIEERGANLSGGQRQRLALARALATNPPLLILDEATSALDYESERIILNNMREIVRERTVIIIAHRLATVRHCNLIIGMKDGVVVEQGSHDELLARADGLYAHLWQLQSGSNAA</sequence>
<dbReference type="GO" id="GO:0030253">
    <property type="term" value="P:protein secretion by the type I secretion system"/>
    <property type="evidence" value="ECO:0007669"/>
    <property type="project" value="InterPro"/>
</dbReference>
<dbReference type="InterPro" id="IPR027417">
    <property type="entry name" value="P-loop_NTPase"/>
</dbReference>
<feature type="domain" description="ABC transmembrane type-1" evidence="13">
    <location>
        <begin position="179"/>
        <end position="458"/>
    </location>
</feature>
<dbReference type="SMART" id="SM00382">
    <property type="entry name" value="AAA"/>
    <property type="match status" value="1"/>
</dbReference>
<keyword evidence="16" id="KW-1185">Reference proteome</keyword>
<keyword evidence="7" id="KW-0547">Nucleotide-binding</keyword>
<gene>
    <name evidence="15" type="ORF">F3W84_20265</name>
</gene>
<dbReference type="RefSeq" id="WP_151095310.1">
    <property type="nucleotide sequence ID" value="NZ_VYXQ01000025.1"/>
</dbReference>
<dbReference type="InterPro" id="IPR010132">
    <property type="entry name" value="ATPase_T1SS_HlyB"/>
</dbReference>
<dbReference type="SUPFAM" id="SSF52540">
    <property type="entry name" value="P-loop containing nucleoside triphosphate hydrolases"/>
    <property type="match status" value="1"/>
</dbReference>
<dbReference type="GO" id="GO:0008233">
    <property type="term" value="F:peptidase activity"/>
    <property type="evidence" value="ECO:0007669"/>
    <property type="project" value="InterPro"/>
</dbReference>
<evidence type="ECO:0000256" key="6">
    <source>
        <dbReference type="ARBA" id="ARBA00022692"/>
    </source>
</evidence>
<keyword evidence="8" id="KW-0067">ATP-binding</keyword>
<evidence type="ECO:0000259" key="13">
    <source>
        <dbReference type="PROSITE" id="PS50929"/>
    </source>
</evidence>
<dbReference type="SUPFAM" id="SSF90123">
    <property type="entry name" value="ABC transporter transmembrane region"/>
    <property type="match status" value="1"/>
</dbReference>
<keyword evidence="6 11" id="KW-0812">Transmembrane</keyword>
<evidence type="ECO:0000256" key="10">
    <source>
        <dbReference type="ARBA" id="ARBA00023136"/>
    </source>
</evidence>
<dbReference type="InterPro" id="IPR003439">
    <property type="entry name" value="ABC_transporter-like_ATP-bd"/>
</dbReference>
<dbReference type="GO" id="GO:0030256">
    <property type="term" value="C:type I protein secretion system complex"/>
    <property type="evidence" value="ECO:0007669"/>
    <property type="project" value="InterPro"/>
</dbReference>
<evidence type="ECO:0000256" key="7">
    <source>
        <dbReference type="ARBA" id="ARBA00022741"/>
    </source>
</evidence>
<dbReference type="GO" id="GO:0005886">
    <property type="term" value="C:plasma membrane"/>
    <property type="evidence" value="ECO:0007669"/>
    <property type="project" value="UniProtKB-SubCell"/>
</dbReference>
<dbReference type="InterPro" id="IPR005074">
    <property type="entry name" value="Peptidase_C39"/>
</dbReference>
<dbReference type="EMBL" id="VYXQ01000025">
    <property type="protein sequence ID" value="KAA9361435.1"/>
    <property type="molecule type" value="Genomic_DNA"/>
</dbReference>
<protein>
    <submittedName>
        <fullName evidence="15">Type I secretion system permease/ATPase</fullName>
    </submittedName>
</protein>
<dbReference type="CDD" id="cd18588">
    <property type="entry name" value="ABC_6TM_CyaB_HlyB_like"/>
    <property type="match status" value="1"/>
</dbReference>
<evidence type="ECO:0000256" key="4">
    <source>
        <dbReference type="ARBA" id="ARBA00022448"/>
    </source>
</evidence>
<keyword evidence="4" id="KW-0813">Transport</keyword>
<feature type="domain" description="ABC transporter" evidence="12">
    <location>
        <begin position="491"/>
        <end position="726"/>
    </location>
</feature>
<feature type="transmembrane region" description="Helical" evidence="11">
    <location>
        <begin position="315"/>
        <end position="337"/>
    </location>
</feature>
<dbReference type="NCBIfam" id="TIGR01846">
    <property type="entry name" value="type_I_sec_HlyB"/>
    <property type="match status" value="1"/>
</dbReference>
<comment type="subcellular location">
    <subcellularLocation>
        <location evidence="1">Cell inner membrane</location>
    </subcellularLocation>
    <subcellularLocation>
        <location evidence="2">Cell membrane</location>
        <topology evidence="2">Multi-pass membrane protein</topology>
    </subcellularLocation>
</comment>
<evidence type="ECO:0000259" key="14">
    <source>
        <dbReference type="PROSITE" id="PS50990"/>
    </source>
</evidence>
<feature type="transmembrane region" description="Helical" evidence="11">
    <location>
        <begin position="286"/>
        <end position="309"/>
    </location>
</feature>
<evidence type="ECO:0000256" key="11">
    <source>
        <dbReference type="SAM" id="Phobius"/>
    </source>
</evidence>
<dbReference type="Proteomes" id="UP000327108">
    <property type="component" value="Unassembled WGS sequence"/>
</dbReference>
<dbReference type="InterPro" id="IPR036640">
    <property type="entry name" value="ABC1_TM_sf"/>
</dbReference>
<dbReference type="Gene3D" id="3.40.50.300">
    <property type="entry name" value="P-loop containing nucleotide triphosphate hydrolases"/>
    <property type="match status" value="1"/>
</dbReference>
<evidence type="ECO:0000313" key="15">
    <source>
        <dbReference type="EMBL" id="KAA9361435.1"/>
    </source>
</evidence>
<organism evidence="15 16">
    <name type="scientific">Ochrobactrum quorumnocens</name>
    <dbReference type="NCBI Taxonomy" id="271865"/>
    <lineage>
        <taxon>Bacteria</taxon>
        <taxon>Pseudomonadati</taxon>
        <taxon>Pseudomonadota</taxon>
        <taxon>Alphaproteobacteria</taxon>
        <taxon>Hyphomicrobiales</taxon>
        <taxon>Brucellaceae</taxon>
        <taxon>Brucella/Ochrobactrum group</taxon>
        <taxon>Ochrobactrum</taxon>
    </lineage>
</organism>
<keyword evidence="5" id="KW-1003">Cell membrane</keyword>
<accession>A0A5N1JTP4</accession>
<dbReference type="PANTHER" id="PTHR24221">
    <property type="entry name" value="ATP-BINDING CASSETTE SUB-FAMILY B"/>
    <property type="match status" value="1"/>
</dbReference>
<dbReference type="AlphaFoldDB" id="A0A5N1JTP4"/>
<dbReference type="GO" id="GO:0006508">
    <property type="term" value="P:proteolysis"/>
    <property type="evidence" value="ECO:0007669"/>
    <property type="project" value="InterPro"/>
</dbReference>
<evidence type="ECO:0000256" key="5">
    <source>
        <dbReference type="ARBA" id="ARBA00022475"/>
    </source>
</evidence>
<dbReference type="PROSITE" id="PS50893">
    <property type="entry name" value="ABC_TRANSPORTER_2"/>
    <property type="match status" value="1"/>
</dbReference>
<dbReference type="Gene3D" id="3.90.70.10">
    <property type="entry name" value="Cysteine proteinases"/>
    <property type="match status" value="1"/>
</dbReference>
<feature type="transmembrane region" description="Helical" evidence="11">
    <location>
        <begin position="175"/>
        <end position="197"/>
    </location>
</feature>
<evidence type="ECO:0000256" key="1">
    <source>
        <dbReference type="ARBA" id="ARBA00004533"/>
    </source>
</evidence>
<dbReference type="GO" id="GO:0016887">
    <property type="term" value="F:ATP hydrolysis activity"/>
    <property type="evidence" value="ECO:0007669"/>
    <property type="project" value="InterPro"/>
</dbReference>
<dbReference type="InterPro" id="IPR017871">
    <property type="entry name" value="ABC_transporter-like_CS"/>
</dbReference>
<dbReference type="InterPro" id="IPR011527">
    <property type="entry name" value="ABC1_TM_dom"/>
</dbReference>
<dbReference type="PROSITE" id="PS00211">
    <property type="entry name" value="ABC_TRANSPORTER_1"/>
    <property type="match status" value="1"/>
</dbReference>
<dbReference type="GO" id="GO:0140359">
    <property type="term" value="F:ABC-type transporter activity"/>
    <property type="evidence" value="ECO:0007669"/>
    <property type="project" value="InterPro"/>
</dbReference>
<dbReference type="GO" id="GO:0005524">
    <property type="term" value="F:ATP binding"/>
    <property type="evidence" value="ECO:0007669"/>
    <property type="project" value="UniProtKB-KW"/>
</dbReference>
<dbReference type="Pfam" id="PF00664">
    <property type="entry name" value="ABC_membrane"/>
    <property type="match status" value="1"/>
</dbReference>
<keyword evidence="10 11" id="KW-0472">Membrane</keyword>
<evidence type="ECO:0000256" key="8">
    <source>
        <dbReference type="ARBA" id="ARBA00022840"/>
    </source>
</evidence>
<dbReference type="FunFam" id="3.40.50.300:FF:000299">
    <property type="entry name" value="ABC transporter ATP-binding protein/permease"/>
    <property type="match status" value="1"/>
</dbReference>
<dbReference type="Pfam" id="PF03412">
    <property type="entry name" value="Peptidase_C39"/>
    <property type="match status" value="1"/>
</dbReference>
<dbReference type="Pfam" id="PF00005">
    <property type="entry name" value="ABC_tran"/>
    <property type="match status" value="1"/>
</dbReference>
<proteinExistence type="inferred from homology"/>
<keyword evidence="9 11" id="KW-1133">Transmembrane helix</keyword>
<dbReference type="PANTHER" id="PTHR24221:SF647">
    <property type="entry name" value="BLL6336 PROTEIN"/>
    <property type="match status" value="1"/>
</dbReference>
<dbReference type="Gene3D" id="1.20.1560.10">
    <property type="entry name" value="ABC transporter type 1, transmembrane domain"/>
    <property type="match status" value="1"/>
</dbReference>
<evidence type="ECO:0000256" key="3">
    <source>
        <dbReference type="ARBA" id="ARBA00005417"/>
    </source>
</evidence>
<dbReference type="InterPro" id="IPR003593">
    <property type="entry name" value="AAA+_ATPase"/>
</dbReference>
<reference evidence="15 16" key="1">
    <citation type="submission" date="2019-09" db="EMBL/GenBank/DDBJ databases">
        <title>Biological control of the noxious weed angled onion (Allium triquetrum) thwarted by endophytic bacteria in Victoria, Australia.</title>
        <authorList>
            <person name="Tehranchian P."/>
            <person name="Adair R.J."/>
            <person name="Van T.H."/>
            <person name="Morrison P.D."/>
            <person name="Williams H."/>
            <person name="Lawrie A.C."/>
        </authorList>
    </citation>
    <scope>NUCLEOTIDE SEQUENCE [LARGE SCALE GENOMIC DNA]</scope>
    <source>
        <strain evidence="15 16">RPTAtOch1</strain>
    </source>
</reference>
<dbReference type="InterPro" id="IPR039421">
    <property type="entry name" value="Type_1_exporter"/>
</dbReference>
<evidence type="ECO:0000256" key="9">
    <source>
        <dbReference type="ARBA" id="ARBA00022989"/>
    </source>
</evidence>
<feature type="domain" description="Peptidase C39" evidence="14">
    <location>
        <begin position="20"/>
        <end position="146"/>
    </location>
</feature>
<evidence type="ECO:0000259" key="12">
    <source>
        <dbReference type="PROSITE" id="PS50893"/>
    </source>
</evidence>
<comment type="caution">
    <text evidence="15">The sequence shown here is derived from an EMBL/GenBank/DDBJ whole genome shotgun (WGS) entry which is preliminary data.</text>
</comment>
<feature type="transmembrane region" description="Helical" evidence="11">
    <location>
        <begin position="209"/>
        <end position="230"/>
    </location>
</feature>
<evidence type="ECO:0000256" key="2">
    <source>
        <dbReference type="ARBA" id="ARBA00004651"/>
    </source>
</evidence>
<dbReference type="PROSITE" id="PS50990">
    <property type="entry name" value="PEPTIDASE_C39"/>
    <property type="match status" value="1"/>
</dbReference>
<dbReference type="GO" id="GO:0034040">
    <property type="term" value="F:ATPase-coupled lipid transmembrane transporter activity"/>
    <property type="evidence" value="ECO:0007669"/>
    <property type="project" value="TreeGrafter"/>
</dbReference>
<name>A0A5N1JTP4_9HYPH</name>
<evidence type="ECO:0000313" key="16">
    <source>
        <dbReference type="Proteomes" id="UP000327108"/>
    </source>
</evidence>
<comment type="similarity">
    <text evidence="3">Belongs to the ABC transporter superfamily.</text>
</comment>
<dbReference type="PROSITE" id="PS50929">
    <property type="entry name" value="ABC_TM1F"/>
    <property type="match status" value="1"/>
</dbReference>